<proteinExistence type="predicted"/>
<evidence type="ECO:0000313" key="1">
    <source>
        <dbReference type="EMBL" id="CNL95510.1"/>
    </source>
</evidence>
<organism evidence="1 2">
    <name type="scientific">Yersinia aleksiciae</name>
    <dbReference type="NCBI Taxonomy" id="263819"/>
    <lineage>
        <taxon>Bacteria</taxon>
        <taxon>Pseudomonadati</taxon>
        <taxon>Pseudomonadota</taxon>
        <taxon>Gammaproteobacteria</taxon>
        <taxon>Enterobacterales</taxon>
        <taxon>Yersiniaceae</taxon>
        <taxon>Yersinia</taxon>
    </lineage>
</organism>
<evidence type="ECO:0000313" key="2">
    <source>
        <dbReference type="Proteomes" id="UP000040088"/>
    </source>
</evidence>
<name>A0A0T9V2Q6_YERAE</name>
<reference evidence="2" key="1">
    <citation type="submission" date="2015-03" db="EMBL/GenBank/DDBJ databases">
        <authorList>
            <consortium name="Pathogen Informatics"/>
        </authorList>
    </citation>
    <scope>NUCLEOTIDE SEQUENCE [LARGE SCALE GENOMIC DNA]</scope>
    <source>
        <strain evidence="2">IP27925</strain>
    </source>
</reference>
<dbReference type="EMBL" id="CQEM01000040">
    <property type="protein sequence ID" value="CNL95510.1"/>
    <property type="molecule type" value="Genomic_DNA"/>
</dbReference>
<gene>
    <name evidence="1" type="ORF">ERS008460_04191</name>
</gene>
<sequence>MTGYVTGFSIKIVVLMIVTQPVVYVTSAPKLVAEKSRVPA</sequence>
<accession>A0A0T9V2Q6</accession>
<dbReference type="Proteomes" id="UP000040088">
    <property type="component" value="Unassembled WGS sequence"/>
</dbReference>
<dbReference type="AlphaFoldDB" id="A0A0T9V2Q6"/>
<protein>
    <submittedName>
        <fullName evidence="1">Uncharacterized protein</fullName>
    </submittedName>
</protein>